<dbReference type="EMBL" id="JBAMMX010000014">
    <property type="protein sequence ID" value="KAK6927304.1"/>
    <property type="molecule type" value="Genomic_DNA"/>
</dbReference>
<comment type="caution">
    <text evidence="4">The sequence shown here is derived from an EMBL/GenBank/DDBJ whole genome shotgun (WGS) entry which is preliminary data.</text>
</comment>
<evidence type="ECO:0000256" key="2">
    <source>
        <dbReference type="ARBA" id="ARBA00022723"/>
    </source>
</evidence>
<dbReference type="PANTHER" id="PTHR12857">
    <property type="entry name" value="CXXC MOTIF CONTAINING ZINC BINDING PROTEIN"/>
    <property type="match status" value="1"/>
</dbReference>
<evidence type="ECO:0000313" key="5">
    <source>
        <dbReference type="Proteomes" id="UP001370490"/>
    </source>
</evidence>
<dbReference type="PANTHER" id="PTHR12857:SF0">
    <property type="entry name" value="CXXC MOTIF CONTAINING ZINC BINDING PROTEIN"/>
    <property type="match status" value="1"/>
</dbReference>
<accession>A0AAN8V968</accession>
<evidence type="ECO:0000313" key="4">
    <source>
        <dbReference type="EMBL" id="KAK6927304.1"/>
    </source>
</evidence>
<sequence>MVSYLLKITAEPENLTDLQPQGGCDDSNFTYCIKLKCRNCGELSEKLERNRSRSEKQRHRQSRSEVKVLSKGWNCLNDQWPRSGFEPVDFAFGSGWKVESVDGTKFDAVDLSGGDFAEYDEKGECPVMISNLRLRLEVVK</sequence>
<dbReference type="Proteomes" id="UP001370490">
    <property type="component" value="Unassembled WGS sequence"/>
</dbReference>
<name>A0AAN8V968_9MAGN</name>
<gene>
    <name evidence="4" type="ORF">RJ641_005895</name>
</gene>
<dbReference type="InterPro" id="IPR008584">
    <property type="entry name" value="CXXC_Zn-binding_euk"/>
</dbReference>
<reference evidence="4 5" key="1">
    <citation type="submission" date="2023-12" db="EMBL/GenBank/DDBJ databases">
        <title>A high-quality genome assembly for Dillenia turbinata (Dilleniales).</title>
        <authorList>
            <person name="Chanderbali A."/>
        </authorList>
    </citation>
    <scope>NUCLEOTIDE SEQUENCE [LARGE SCALE GENOMIC DNA]</scope>
    <source>
        <strain evidence="4">LSX21</strain>
        <tissue evidence="4">Leaf</tissue>
    </source>
</reference>
<evidence type="ECO:0000256" key="3">
    <source>
        <dbReference type="ARBA" id="ARBA00022833"/>
    </source>
</evidence>
<protein>
    <submittedName>
        <fullName evidence="4">CXXC motif containing zinc binding protein, eukaryotic</fullName>
    </submittedName>
</protein>
<dbReference type="SUPFAM" id="SSF141678">
    <property type="entry name" value="MAL13P1.257-like"/>
    <property type="match status" value="1"/>
</dbReference>
<keyword evidence="3" id="KW-0862">Zinc</keyword>
<comment type="similarity">
    <text evidence="1">Belongs to the UPF0587 family.</text>
</comment>
<keyword evidence="5" id="KW-1185">Reference proteome</keyword>
<keyword evidence="2" id="KW-0479">Metal-binding</keyword>
<dbReference type="Pfam" id="PF05907">
    <property type="entry name" value="CXXC_Zn-b_euk"/>
    <property type="match status" value="2"/>
</dbReference>
<dbReference type="AlphaFoldDB" id="A0AAN8V968"/>
<organism evidence="4 5">
    <name type="scientific">Dillenia turbinata</name>
    <dbReference type="NCBI Taxonomy" id="194707"/>
    <lineage>
        <taxon>Eukaryota</taxon>
        <taxon>Viridiplantae</taxon>
        <taxon>Streptophyta</taxon>
        <taxon>Embryophyta</taxon>
        <taxon>Tracheophyta</taxon>
        <taxon>Spermatophyta</taxon>
        <taxon>Magnoliopsida</taxon>
        <taxon>eudicotyledons</taxon>
        <taxon>Gunneridae</taxon>
        <taxon>Pentapetalae</taxon>
        <taxon>Dilleniales</taxon>
        <taxon>Dilleniaceae</taxon>
        <taxon>Dillenia</taxon>
    </lineage>
</organism>
<dbReference type="GO" id="GO:0008270">
    <property type="term" value="F:zinc ion binding"/>
    <property type="evidence" value="ECO:0007669"/>
    <property type="project" value="TreeGrafter"/>
</dbReference>
<proteinExistence type="inferred from homology"/>
<evidence type="ECO:0000256" key="1">
    <source>
        <dbReference type="ARBA" id="ARBA00007818"/>
    </source>
</evidence>